<evidence type="ECO:0000256" key="1">
    <source>
        <dbReference type="ARBA" id="ARBA00001924"/>
    </source>
</evidence>
<dbReference type="FunFam" id="2.60.40.650:FF:000002">
    <property type="entry name" value="sulfite oxidase"/>
    <property type="match status" value="1"/>
</dbReference>
<dbReference type="Pfam" id="PF03404">
    <property type="entry name" value="Mo-co_dimer"/>
    <property type="match status" value="1"/>
</dbReference>
<evidence type="ECO:0000256" key="2">
    <source>
        <dbReference type="ARBA" id="ARBA00004678"/>
    </source>
</evidence>
<reference evidence="16" key="1">
    <citation type="journal article" date="2017" name="Nat. Commun.">
        <title>The asparagus genome sheds light on the origin and evolution of a young Y chromosome.</title>
        <authorList>
            <person name="Harkess A."/>
            <person name="Zhou J."/>
            <person name="Xu C."/>
            <person name="Bowers J.E."/>
            <person name="Van der Hulst R."/>
            <person name="Ayyampalayam S."/>
            <person name="Mercati F."/>
            <person name="Riccardi P."/>
            <person name="McKain M.R."/>
            <person name="Kakrana A."/>
            <person name="Tang H."/>
            <person name="Ray J."/>
            <person name="Groenendijk J."/>
            <person name="Arikit S."/>
            <person name="Mathioni S.M."/>
            <person name="Nakano M."/>
            <person name="Shan H."/>
            <person name="Telgmann-Rauber A."/>
            <person name="Kanno A."/>
            <person name="Yue Z."/>
            <person name="Chen H."/>
            <person name="Li W."/>
            <person name="Chen Y."/>
            <person name="Xu X."/>
            <person name="Zhang Y."/>
            <person name="Luo S."/>
            <person name="Chen H."/>
            <person name="Gao J."/>
            <person name="Mao Z."/>
            <person name="Pires J.C."/>
            <person name="Luo M."/>
            <person name="Kudrna D."/>
            <person name="Wing R.A."/>
            <person name="Meyers B.C."/>
            <person name="Yi K."/>
            <person name="Kong H."/>
            <person name="Lavrijsen P."/>
            <person name="Sunseri F."/>
            <person name="Falavigna A."/>
            <person name="Ye Y."/>
            <person name="Leebens-Mack J.H."/>
            <person name="Chen G."/>
        </authorList>
    </citation>
    <scope>NUCLEOTIDE SEQUENCE [LARGE SCALE GENOMIC DNA]</scope>
    <source>
        <strain evidence="16">cv. DH0086</strain>
    </source>
</reference>
<dbReference type="Gene3D" id="3.90.420.10">
    <property type="entry name" value="Oxidoreductase, molybdopterin-binding domain"/>
    <property type="match status" value="1"/>
</dbReference>
<dbReference type="GO" id="GO:0052324">
    <property type="term" value="P:plant-type cell wall cellulose biosynthetic process"/>
    <property type="evidence" value="ECO:0007669"/>
    <property type="project" value="TreeGrafter"/>
</dbReference>
<evidence type="ECO:0000256" key="9">
    <source>
        <dbReference type="ARBA" id="ARBA00023002"/>
    </source>
</evidence>
<dbReference type="Pfam" id="PF25079">
    <property type="entry name" value="COB_C"/>
    <property type="match status" value="2"/>
</dbReference>
<dbReference type="FunFam" id="3.90.420.10:FF:000004">
    <property type="entry name" value="Sulfite oxidase"/>
    <property type="match status" value="1"/>
</dbReference>
<evidence type="ECO:0000256" key="8">
    <source>
        <dbReference type="ARBA" id="ARBA00022729"/>
    </source>
</evidence>
<dbReference type="Proteomes" id="UP000243459">
    <property type="component" value="Chromosome 4"/>
</dbReference>
<comment type="pathway">
    <text evidence="3">Energy metabolism; sulfur metabolism.</text>
</comment>
<dbReference type="InterPro" id="IPR014756">
    <property type="entry name" value="Ig_E-set"/>
</dbReference>
<evidence type="ECO:0000256" key="7">
    <source>
        <dbReference type="ARBA" id="ARBA00022723"/>
    </source>
</evidence>
<dbReference type="Pfam" id="PF04833">
    <property type="entry name" value="COBRA"/>
    <property type="match status" value="1"/>
</dbReference>
<dbReference type="SUPFAM" id="SSF81296">
    <property type="entry name" value="E set domains"/>
    <property type="match status" value="1"/>
</dbReference>
<dbReference type="EMBL" id="CM007384">
    <property type="protein sequence ID" value="ONK71989.1"/>
    <property type="molecule type" value="Genomic_DNA"/>
</dbReference>
<evidence type="ECO:0000256" key="4">
    <source>
        <dbReference type="ARBA" id="ARBA00005507"/>
    </source>
</evidence>
<keyword evidence="8" id="KW-0732">Signal</keyword>
<evidence type="ECO:0000313" key="16">
    <source>
        <dbReference type="Proteomes" id="UP000243459"/>
    </source>
</evidence>
<dbReference type="GO" id="GO:0005886">
    <property type="term" value="C:plasma membrane"/>
    <property type="evidence" value="ECO:0007669"/>
    <property type="project" value="TreeGrafter"/>
</dbReference>
<organism evidence="15 16">
    <name type="scientific">Asparagus officinalis</name>
    <name type="common">Garden asparagus</name>
    <dbReference type="NCBI Taxonomy" id="4686"/>
    <lineage>
        <taxon>Eukaryota</taxon>
        <taxon>Viridiplantae</taxon>
        <taxon>Streptophyta</taxon>
        <taxon>Embryophyta</taxon>
        <taxon>Tracheophyta</taxon>
        <taxon>Spermatophyta</taxon>
        <taxon>Magnoliopsida</taxon>
        <taxon>Liliopsida</taxon>
        <taxon>Asparagales</taxon>
        <taxon>Asparagaceae</taxon>
        <taxon>Asparagoideae</taxon>
        <taxon>Asparagus</taxon>
    </lineage>
</organism>
<keyword evidence="16" id="KW-1185">Reference proteome</keyword>
<evidence type="ECO:0000256" key="11">
    <source>
        <dbReference type="ARBA" id="ARBA00070338"/>
    </source>
</evidence>
<protein>
    <recommendedName>
        <fullName evidence="11">Sulfite oxidase</fullName>
        <ecNumber evidence="5">1.8.3.1</ecNumber>
    </recommendedName>
</protein>
<evidence type="ECO:0000313" key="15">
    <source>
        <dbReference type="EMBL" id="ONK71989.1"/>
    </source>
</evidence>
<keyword evidence="7" id="KW-0479">Metal-binding</keyword>
<dbReference type="InterPro" id="IPR036374">
    <property type="entry name" value="OxRdtase_Mopterin-bd_sf"/>
</dbReference>
<dbReference type="PANTHER" id="PTHR31673:SF30">
    <property type="entry name" value="COBRA-LIKE PROTEIN 6"/>
    <property type="match status" value="1"/>
</dbReference>
<dbReference type="CDD" id="cd02111">
    <property type="entry name" value="eukary_SO_Moco"/>
    <property type="match status" value="1"/>
</dbReference>
<proteinExistence type="inferred from homology"/>
<evidence type="ECO:0000259" key="14">
    <source>
        <dbReference type="Pfam" id="PF25079"/>
    </source>
</evidence>
<dbReference type="InterPro" id="IPR008335">
    <property type="entry name" value="Mopterin_OxRdtase_euk"/>
</dbReference>
<gene>
    <name evidence="15" type="ORF">A4U43_C04F14500</name>
</gene>
<keyword evidence="10" id="KW-0325">Glycoprotein</keyword>
<dbReference type="EC" id="1.8.3.1" evidence="5"/>
<dbReference type="GO" id="GO:0008482">
    <property type="term" value="F:sulfite oxidase activity"/>
    <property type="evidence" value="ECO:0007669"/>
    <property type="project" value="UniProtKB-EC"/>
</dbReference>
<feature type="domain" description="COBRA C-terminal" evidence="14">
    <location>
        <begin position="615"/>
        <end position="753"/>
    </location>
</feature>
<evidence type="ECO:0000259" key="13">
    <source>
        <dbReference type="Pfam" id="PF03404"/>
    </source>
</evidence>
<comment type="similarity">
    <text evidence="4">Belongs to the COBRA family.</text>
</comment>
<keyword evidence="6" id="KW-0500">Molybdenum</keyword>
<dbReference type="AlphaFoldDB" id="A0A5P1F5J0"/>
<accession>A0A5P1F5J0</accession>
<feature type="domain" description="Oxidoreductase molybdopterin-binding" evidence="12">
    <location>
        <begin position="53"/>
        <end position="235"/>
    </location>
</feature>
<evidence type="ECO:0000256" key="5">
    <source>
        <dbReference type="ARBA" id="ARBA00012505"/>
    </source>
</evidence>
<dbReference type="PANTHER" id="PTHR31673">
    <property type="entry name" value="PROTEIN COBRA"/>
    <property type="match status" value="1"/>
</dbReference>
<evidence type="ECO:0000259" key="12">
    <source>
        <dbReference type="Pfam" id="PF00174"/>
    </source>
</evidence>
<dbReference type="Pfam" id="PF00174">
    <property type="entry name" value="Oxidored_molyb"/>
    <property type="match status" value="1"/>
</dbReference>
<keyword evidence="9" id="KW-0560">Oxidoreductase</keyword>
<comment type="cofactor">
    <cofactor evidence="1">
        <name>Mo-molybdopterin</name>
        <dbReference type="ChEBI" id="CHEBI:71302"/>
    </cofactor>
</comment>
<dbReference type="GO" id="GO:0010215">
    <property type="term" value="P:cellulose microfibril organization"/>
    <property type="evidence" value="ECO:0007669"/>
    <property type="project" value="InterPro"/>
</dbReference>
<feature type="domain" description="COBRA C-terminal" evidence="14">
    <location>
        <begin position="567"/>
        <end position="599"/>
    </location>
</feature>
<dbReference type="SUPFAM" id="SSF56524">
    <property type="entry name" value="Oxidoreductase molybdopterin-binding domain"/>
    <property type="match status" value="1"/>
</dbReference>
<feature type="domain" description="Moybdenum cofactor oxidoreductase dimerisation" evidence="13">
    <location>
        <begin position="258"/>
        <end position="376"/>
    </location>
</feature>
<evidence type="ECO:0000256" key="10">
    <source>
        <dbReference type="ARBA" id="ARBA00023180"/>
    </source>
</evidence>
<evidence type="ECO:0000256" key="6">
    <source>
        <dbReference type="ARBA" id="ARBA00022505"/>
    </source>
</evidence>
<evidence type="ECO:0000256" key="3">
    <source>
        <dbReference type="ARBA" id="ARBA00004971"/>
    </source>
</evidence>
<dbReference type="PRINTS" id="PR00407">
    <property type="entry name" value="EUMOPTERIN"/>
</dbReference>
<dbReference type="GO" id="GO:0030151">
    <property type="term" value="F:molybdenum ion binding"/>
    <property type="evidence" value="ECO:0007669"/>
    <property type="project" value="InterPro"/>
</dbReference>
<dbReference type="Gramene" id="ONK71989">
    <property type="protein sequence ID" value="ONK71989"/>
    <property type="gene ID" value="A4U43_C04F14500"/>
</dbReference>
<dbReference type="InterPro" id="IPR000572">
    <property type="entry name" value="OxRdtase_Mopterin-bd_dom"/>
</dbReference>
<name>A0A5P1F5J0_ASPOF</name>
<dbReference type="InterPro" id="IPR006918">
    <property type="entry name" value="COBRA_pln"/>
</dbReference>
<comment type="pathway">
    <text evidence="2">Sulfur metabolism.</text>
</comment>
<dbReference type="InterPro" id="IPR005066">
    <property type="entry name" value="MoCF_OxRdtse_dimer"/>
</dbReference>
<dbReference type="Gene3D" id="2.60.40.650">
    <property type="match status" value="1"/>
</dbReference>
<sequence length="785" mass="87881">MPGLRGPSDYSQEPARHPALIINSKQPFNAEPHRSALVASYITPVDFFYKRNHGPIPVVDDIERYRVTIEGLVEKPVQLSMSEIRKLPKYTVAATLQCAGNRRTAMSKARTVKGVGWDVAALGNATWGGAKLSDVLEIVGISKLTSVSSLGGKHVEFVSVDKCKEEKGGPYKASIPLRQATNPDADVLLAYEMNGEIINRDHGYPLRVIVPGVIGARSVKWLDSISVIKEECQGFFMQKDYKMFPPSVNWDNINWSSRKAQMDFPVQCAICSLEDESVVDQGKVTVSGYALSGGGRGIERVDISVDGGKTWVEADRYQKSSVPYASDGINSDKWAWVLFKAVVDVPENAEIIAKAVDTAANVQPENVEDIWNLRDAYDSSDPYGNITIKWDFQEIRDDGYTVMVNIFNYQLYRHVETPGWKLGWAWSGEEVIWDIRGAEATEQGNCSRFRGNLPHSCEKNPYIVDLLPGAPYRMQTQNCCRGGVLSSMTQDMTKYVASFQMNVGSKDSMRLMPSNFSLAIPGYTCSNASVAPPTKFLSSNTRHQKQALLTWQVICSYSQFRESAKPSCCVSLSTFYNETIVSCPTCSCGCQGHPNRLQCARDGNVPEFLQLPSEPVLMCTQHMCPIRVHWHVKTSYKQYWRVKMTVTNFDLFKNYSDWNLVIRHPNLQSLTQIFSFNYKPLIQYGNINDTGMFWGIKYYNDLLLQQGRSGNVQSEMLLRKDPGVFTFQGGWPFPRNVLFNGHECVMPSPDAYPSLPQGSVAAPSPDCNLSLRSTILFVLSILIFH</sequence>
<dbReference type="InterPro" id="IPR056900">
    <property type="entry name" value="COB_C"/>
</dbReference>